<protein>
    <recommendedName>
        <fullName evidence="7">Rhodopsin domain-containing protein</fullName>
    </recommendedName>
</protein>
<keyword evidence="2 6" id="KW-0812">Transmembrane</keyword>
<dbReference type="InterPro" id="IPR052337">
    <property type="entry name" value="SAT4-like"/>
</dbReference>
<gene>
    <name evidence="8" type="ORF">PG994_008634</name>
</gene>
<evidence type="ECO:0000256" key="1">
    <source>
        <dbReference type="ARBA" id="ARBA00004141"/>
    </source>
</evidence>
<feature type="transmembrane region" description="Helical" evidence="6">
    <location>
        <begin position="133"/>
        <end position="156"/>
    </location>
</feature>
<evidence type="ECO:0000256" key="4">
    <source>
        <dbReference type="ARBA" id="ARBA00023136"/>
    </source>
</evidence>
<feature type="transmembrane region" description="Helical" evidence="6">
    <location>
        <begin position="55"/>
        <end position="80"/>
    </location>
</feature>
<feature type="transmembrane region" description="Helical" evidence="6">
    <location>
        <begin position="176"/>
        <end position="200"/>
    </location>
</feature>
<feature type="transmembrane region" description="Helical" evidence="6">
    <location>
        <begin position="246"/>
        <end position="269"/>
    </location>
</feature>
<accession>A0ABR1UH07</accession>
<evidence type="ECO:0000256" key="6">
    <source>
        <dbReference type="SAM" id="Phobius"/>
    </source>
</evidence>
<dbReference type="Pfam" id="PF20684">
    <property type="entry name" value="Fung_rhodopsin"/>
    <property type="match status" value="1"/>
</dbReference>
<name>A0ABR1UH07_9PEZI</name>
<dbReference type="PANTHER" id="PTHR33048">
    <property type="entry name" value="PTH11-LIKE INTEGRAL MEMBRANE PROTEIN (AFU_ORTHOLOGUE AFUA_5G11245)"/>
    <property type="match status" value="1"/>
</dbReference>
<dbReference type="EMBL" id="JAQQWL010000009">
    <property type="protein sequence ID" value="KAK8058186.1"/>
    <property type="molecule type" value="Genomic_DNA"/>
</dbReference>
<organism evidence="8 9">
    <name type="scientific">Apiospora phragmitis</name>
    <dbReference type="NCBI Taxonomy" id="2905665"/>
    <lineage>
        <taxon>Eukaryota</taxon>
        <taxon>Fungi</taxon>
        <taxon>Dikarya</taxon>
        <taxon>Ascomycota</taxon>
        <taxon>Pezizomycotina</taxon>
        <taxon>Sordariomycetes</taxon>
        <taxon>Xylariomycetidae</taxon>
        <taxon>Amphisphaeriales</taxon>
        <taxon>Apiosporaceae</taxon>
        <taxon>Apiospora</taxon>
    </lineage>
</organism>
<dbReference type="PANTHER" id="PTHR33048:SF8">
    <property type="entry name" value="INTEGRAL MEMBRANE PROTEIN-RELATED"/>
    <property type="match status" value="1"/>
</dbReference>
<dbReference type="GeneID" id="92093106"/>
<evidence type="ECO:0000256" key="2">
    <source>
        <dbReference type="ARBA" id="ARBA00022692"/>
    </source>
</evidence>
<proteinExistence type="inferred from homology"/>
<comment type="caution">
    <text evidence="8">The sequence shown here is derived from an EMBL/GenBank/DDBJ whole genome shotgun (WGS) entry which is preliminary data.</text>
</comment>
<comment type="similarity">
    <text evidence="5">Belongs to the SAT4 family.</text>
</comment>
<reference evidence="8 9" key="1">
    <citation type="submission" date="2023-01" db="EMBL/GenBank/DDBJ databases">
        <title>Analysis of 21 Apiospora genomes using comparative genomics revels a genus with tremendous synthesis potential of carbohydrate active enzymes and secondary metabolites.</title>
        <authorList>
            <person name="Sorensen T."/>
        </authorList>
    </citation>
    <scope>NUCLEOTIDE SEQUENCE [LARGE SCALE GENOMIC DNA]</scope>
    <source>
        <strain evidence="8 9">CBS 135458</strain>
    </source>
</reference>
<sequence length="329" mass="36689">MNLRTPDAEYLAQSRATELEVFFSIPIPLVLLTTALRLSVRMATIPKGSLAIDDYLMICATVAAVAVSAVGLGFGAPYGYGRHIEAVSPGDFITFKMGNYIFSHCYDVAIATTKLSVLALYYRIFIIPCFRRLIILTSTFVVLWFLLMELVLLLGWQPIQSWWTGNGDDAIHITWFAYFTNITNMLTDLWIFIMPIPVILKLQTGMNRRIGLCFLFSFGLGTCAISAVRLRWVFSMISRDVTWEEVPLGILSAWEACMGVLCGNLPVVYRALKGFYVKLISGPRGQSQERISLQHGGSLQNSSHESHAGEIRSVGWAHLKSGRADMEVT</sequence>
<evidence type="ECO:0000313" key="9">
    <source>
        <dbReference type="Proteomes" id="UP001480595"/>
    </source>
</evidence>
<comment type="subcellular location">
    <subcellularLocation>
        <location evidence="1">Membrane</location>
        <topology evidence="1">Multi-pass membrane protein</topology>
    </subcellularLocation>
</comment>
<feature type="transmembrane region" description="Helical" evidence="6">
    <location>
        <begin position="212"/>
        <end position="234"/>
    </location>
</feature>
<keyword evidence="9" id="KW-1185">Reference proteome</keyword>
<feature type="transmembrane region" description="Helical" evidence="6">
    <location>
        <begin position="21"/>
        <end position="43"/>
    </location>
</feature>
<evidence type="ECO:0000256" key="5">
    <source>
        <dbReference type="ARBA" id="ARBA00038359"/>
    </source>
</evidence>
<evidence type="ECO:0000259" key="7">
    <source>
        <dbReference type="Pfam" id="PF20684"/>
    </source>
</evidence>
<keyword evidence="4 6" id="KW-0472">Membrane</keyword>
<dbReference type="InterPro" id="IPR049326">
    <property type="entry name" value="Rhodopsin_dom_fungi"/>
</dbReference>
<feature type="transmembrane region" description="Helical" evidence="6">
    <location>
        <begin position="100"/>
        <end position="121"/>
    </location>
</feature>
<feature type="domain" description="Rhodopsin" evidence="7">
    <location>
        <begin position="37"/>
        <end position="272"/>
    </location>
</feature>
<keyword evidence="3 6" id="KW-1133">Transmembrane helix</keyword>
<evidence type="ECO:0000313" key="8">
    <source>
        <dbReference type="EMBL" id="KAK8058186.1"/>
    </source>
</evidence>
<dbReference type="Proteomes" id="UP001480595">
    <property type="component" value="Unassembled WGS sequence"/>
</dbReference>
<evidence type="ECO:0000256" key="3">
    <source>
        <dbReference type="ARBA" id="ARBA00022989"/>
    </source>
</evidence>
<dbReference type="RefSeq" id="XP_066713632.1">
    <property type="nucleotide sequence ID" value="XM_066860043.1"/>
</dbReference>